<protein>
    <submittedName>
        <fullName evidence="2">Uncharacterized protein</fullName>
    </submittedName>
</protein>
<organism evidence="2 3">
    <name type="scientific">Cylicostephanus goldi</name>
    <name type="common">Nematode worm</name>
    <dbReference type="NCBI Taxonomy" id="71465"/>
    <lineage>
        <taxon>Eukaryota</taxon>
        <taxon>Metazoa</taxon>
        <taxon>Ecdysozoa</taxon>
        <taxon>Nematoda</taxon>
        <taxon>Chromadorea</taxon>
        <taxon>Rhabditida</taxon>
        <taxon>Rhabditina</taxon>
        <taxon>Rhabditomorpha</taxon>
        <taxon>Strongyloidea</taxon>
        <taxon>Strongylidae</taxon>
        <taxon>Cylicostephanus</taxon>
    </lineage>
</organism>
<dbReference type="AlphaFoldDB" id="A0A3P6RFB4"/>
<evidence type="ECO:0000313" key="2">
    <source>
        <dbReference type="EMBL" id="VDK52395.1"/>
    </source>
</evidence>
<sequence length="43" mass="4494">MRPTTTPENQFPTLVPESSATSPVMPEAIEAPDALETKGSAPP</sequence>
<accession>A0A3P6RFB4</accession>
<evidence type="ECO:0000256" key="1">
    <source>
        <dbReference type="SAM" id="MobiDB-lite"/>
    </source>
</evidence>
<keyword evidence="3" id="KW-1185">Reference proteome</keyword>
<feature type="region of interest" description="Disordered" evidence="1">
    <location>
        <begin position="1"/>
        <end position="43"/>
    </location>
</feature>
<evidence type="ECO:0000313" key="3">
    <source>
        <dbReference type="Proteomes" id="UP000271889"/>
    </source>
</evidence>
<dbReference type="EMBL" id="UYRV01005207">
    <property type="protein sequence ID" value="VDK52395.1"/>
    <property type="molecule type" value="Genomic_DNA"/>
</dbReference>
<name>A0A3P6RFB4_CYLGO</name>
<dbReference type="Proteomes" id="UP000271889">
    <property type="component" value="Unassembled WGS sequence"/>
</dbReference>
<proteinExistence type="predicted"/>
<reference evidence="2 3" key="1">
    <citation type="submission" date="2018-11" db="EMBL/GenBank/DDBJ databases">
        <authorList>
            <consortium name="Pathogen Informatics"/>
        </authorList>
    </citation>
    <scope>NUCLEOTIDE SEQUENCE [LARGE SCALE GENOMIC DNA]</scope>
</reference>
<gene>
    <name evidence="2" type="ORF">CGOC_LOCUS2347</name>
</gene>
<feature type="compositionally biased region" description="Polar residues" evidence="1">
    <location>
        <begin position="1"/>
        <end position="22"/>
    </location>
</feature>